<dbReference type="InterPro" id="IPR005561">
    <property type="entry name" value="ANTAR"/>
</dbReference>
<gene>
    <name evidence="6" type="ORF">CVV65_13015</name>
</gene>
<keyword evidence="2" id="KW-0902">Two-component regulatory system</keyword>
<dbReference type="GO" id="GO:0003723">
    <property type="term" value="F:RNA binding"/>
    <property type="evidence" value="ECO:0007669"/>
    <property type="project" value="InterPro"/>
</dbReference>
<dbReference type="EMBL" id="CP024955">
    <property type="protein sequence ID" value="ATY85731.1"/>
    <property type="molecule type" value="Genomic_DNA"/>
</dbReference>
<dbReference type="InterPro" id="IPR036388">
    <property type="entry name" value="WH-like_DNA-bd_sf"/>
</dbReference>
<dbReference type="Pfam" id="PF00072">
    <property type="entry name" value="Response_reg"/>
    <property type="match status" value="1"/>
</dbReference>
<dbReference type="PANTHER" id="PTHR44591">
    <property type="entry name" value="STRESS RESPONSE REGULATOR PROTEIN 1"/>
    <property type="match status" value="1"/>
</dbReference>
<protein>
    <submittedName>
        <fullName evidence="6">Response regulator</fullName>
    </submittedName>
</protein>
<dbReference type="InterPro" id="IPR011006">
    <property type="entry name" value="CheY-like_superfamily"/>
</dbReference>
<feature type="domain" description="ANTAR" evidence="5">
    <location>
        <begin position="125"/>
        <end position="186"/>
    </location>
</feature>
<sequence>MSRARIMIVDDESILRMDIREILQEHGYEVVAEAGNGESAVELAHRHRPDLVLMDVKMPKINGVKAGRIIHQKLGIPIVLLTAYSDGALIEEAKNSGVLGYLVKPVGESDLIPAVEIALAQGDRLHRLSCNVHRLEKQLEIRKLVERAKGILMQEHGLSEQSAYQMLRSESMNQRVSLERMAQDVIAGRLRFDRRSANP</sequence>
<keyword evidence="1 3" id="KW-0597">Phosphoprotein</keyword>
<dbReference type="PROSITE" id="PS50921">
    <property type="entry name" value="ANTAR"/>
    <property type="match status" value="1"/>
</dbReference>
<organism evidence="6 7">
    <name type="scientific">Kyrpidia spormannii</name>
    <dbReference type="NCBI Taxonomy" id="2055160"/>
    <lineage>
        <taxon>Bacteria</taxon>
        <taxon>Bacillati</taxon>
        <taxon>Bacillota</taxon>
        <taxon>Bacilli</taxon>
        <taxon>Bacillales</taxon>
        <taxon>Alicyclobacillaceae</taxon>
        <taxon>Kyrpidia</taxon>
    </lineage>
</organism>
<dbReference type="KEGG" id="kyr:CVV65_13015"/>
<evidence type="ECO:0000313" key="7">
    <source>
        <dbReference type="Proteomes" id="UP000231932"/>
    </source>
</evidence>
<dbReference type="Gene3D" id="3.40.50.2300">
    <property type="match status" value="1"/>
</dbReference>
<dbReference type="OrthoDB" id="9780153at2"/>
<dbReference type="InterPro" id="IPR001789">
    <property type="entry name" value="Sig_transdc_resp-reg_receiver"/>
</dbReference>
<feature type="domain" description="Response regulatory" evidence="4">
    <location>
        <begin position="5"/>
        <end position="119"/>
    </location>
</feature>
<evidence type="ECO:0000259" key="5">
    <source>
        <dbReference type="PROSITE" id="PS50921"/>
    </source>
</evidence>
<reference evidence="7" key="1">
    <citation type="submission" date="2017-11" db="EMBL/GenBank/DDBJ databases">
        <title>Complete Genome Sequence of Kyrpidia sp. Strain EA-1, a thermophilic, hydrogen-oxidizing Bacterium, isolated from the Azores.</title>
        <authorList>
            <person name="Reiner J.E."/>
            <person name="Lapp C.J."/>
            <person name="Bunk B."/>
            <person name="Gescher J."/>
        </authorList>
    </citation>
    <scope>NUCLEOTIDE SEQUENCE [LARGE SCALE GENOMIC DNA]</scope>
    <source>
        <strain evidence="7">EA-1</strain>
    </source>
</reference>
<evidence type="ECO:0000256" key="1">
    <source>
        <dbReference type="ARBA" id="ARBA00022553"/>
    </source>
</evidence>
<dbReference type="PROSITE" id="PS50110">
    <property type="entry name" value="RESPONSE_REGULATORY"/>
    <property type="match status" value="1"/>
</dbReference>
<evidence type="ECO:0000313" key="6">
    <source>
        <dbReference type="EMBL" id="ATY85731.1"/>
    </source>
</evidence>
<dbReference type="Gene3D" id="1.10.10.10">
    <property type="entry name" value="Winged helix-like DNA-binding domain superfamily/Winged helix DNA-binding domain"/>
    <property type="match status" value="1"/>
</dbReference>
<name>A0A2K8N8T0_9BACL</name>
<dbReference type="RefSeq" id="WP_100668489.1">
    <property type="nucleotide sequence ID" value="NZ_CP024955.1"/>
</dbReference>
<dbReference type="InterPro" id="IPR050595">
    <property type="entry name" value="Bact_response_regulator"/>
</dbReference>
<dbReference type="InterPro" id="IPR008327">
    <property type="entry name" value="Sig_transdc_resp-reg_antiterm"/>
</dbReference>
<dbReference type="PIRSF" id="PIRSF036382">
    <property type="entry name" value="RR_antiterm"/>
    <property type="match status" value="1"/>
</dbReference>
<evidence type="ECO:0000259" key="4">
    <source>
        <dbReference type="PROSITE" id="PS50110"/>
    </source>
</evidence>
<dbReference type="SUPFAM" id="SSF52172">
    <property type="entry name" value="CheY-like"/>
    <property type="match status" value="1"/>
</dbReference>
<feature type="modified residue" description="4-aspartylphosphate" evidence="3">
    <location>
        <position position="55"/>
    </location>
</feature>
<dbReference type="SMART" id="SM00448">
    <property type="entry name" value="REC"/>
    <property type="match status" value="1"/>
</dbReference>
<accession>A0A2K8N8T0</accession>
<keyword evidence="7" id="KW-1185">Reference proteome</keyword>
<dbReference type="SMART" id="SM01012">
    <property type="entry name" value="ANTAR"/>
    <property type="match status" value="1"/>
</dbReference>
<dbReference type="Pfam" id="PF03861">
    <property type="entry name" value="ANTAR"/>
    <property type="match status" value="1"/>
</dbReference>
<proteinExistence type="predicted"/>
<evidence type="ECO:0000256" key="3">
    <source>
        <dbReference type="PROSITE-ProRule" id="PRU00169"/>
    </source>
</evidence>
<dbReference type="PANTHER" id="PTHR44591:SF3">
    <property type="entry name" value="RESPONSE REGULATORY DOMAIN-CONTAINING PROTEIN"/>
    <property type="match status" value="1"/>
</dbReference>
<dbReference type="AlphaFoldDB" id="A0A2K8N8T0"/>
<dbReference type="Proteomes" id="UP000231932">
    <property type="component" value="Chromosome"/>
</dbReference>
<dbReference type="GO" id="GO:0000160">
    <property type="term" value="P:phosphorelay signal transduction system"/>
    <property type="evidence" value="ECO:0007669"/>
    <property type="project" value="UniProtKB-KW"/>
</dbReference>
<evidence type="ECO:0000256" key="2">
    <source>
        <dbReference type="ARBA" id="ARBA00023012"/>
    </source>
</evidence>